<dbReference type="Gene3D" id="3.50.50.60">
    <property type="entry name" value="FAD/NAD(P)-binding domain"/>
    <property type="match status" value="1"/>
</dbReference>
<dbReference type="PANTHER" id="PTHR13847:SF289">
    <property type="entry name" value="GLYCINE OXIDASE"/>
    <property type="match status" value="1"/>
</dbReference>
<dbReference type="PANTHER" id="PTHR13847">
    <property type="entry name" value="SARCOSINE DEHYDROGENASE-RELATED"/>
    <property type="match status" value="1"/>
</dbReference>
<keyword evidence="4" id="KW-1185">Reference proteome</keyword>
<feature type="domain" description="FAD dependent oxidoreductase" evidence="2">
    <location>
        <begin position="4"/>
        <end position="361"/>
    </location>
</feature>
<comment type="caution">
    <text evidence="3">The sequence shown here is derived from an EMBL/GenBank/DDBJ whole genome shotgun (WGS) entry which is preliminary data.</text>
</comment>
<dbReference type="EMBL" id="JADQDO010000012">
    <property type="protein sequence ID" value="MBF9235330.1"/>
    <property type="molecule type" value="Genomic_DNA"/>
</dbReference>
<protein>
    <submittedName>
        <fullName evidence="3">FAD-binding oxidoreductase</fullName>
    </submittedName>
</protein>
<keyword evidence="1" id="KW-0560">Oxidoreductase</keyword>
<dbReference type="GO" id="GO:0005737">
    <property type="term" value="C:cytoplasm"/>
    <property type="evidence" value="ECO:0007669"/>
    <property type="project" value="TreeGrafter"/>
</dbReference>
<gene>
    <name evidence="3" type="ORF">I2H38_18320</name>
</gene>
<evidence type="ECO:0000313" key="4">
    <source>
        <dbReference type="Proteomes" id="UP000599312"/>
    </source>
</evidence>
<dbReference type="InterPro" id="IPR006076">
    <property type="entry name" value="FAD-dep_OxRdtase"/>
</dbReference>
<name>A0A931BWW7_9HYPH</name>
<dbReference type="Gene3D" id="3.30.9.10">
    <property type="entry name" value="D-Amino Acid Oxidase, subunit A, domain 2"/>
    <property type="match status" value="1"/>
</dbReference>
<dbReference type="RefSeq" id="WP_196273324.1">
    <property type="nucleotide sequence ID" value="NZ_JADQDO010000012.1"/>
</dbReference>
<reference evidence="3" key="1">
    <citation type="submission" date="2020-11" db="EMBL/GenBank/DDBJ databases">
        <authorList>
            <person name="Kim M.K."/>
        </authorList>
    </citation>
    <scope>NUCLEOTIDE SEQUENCE</scope>
    <source>
        <strain evidence="3">BT350</strain>
    </source>
</reference>
<evidence type="ECO:0000313" key="3">
    <source>
        <dbReference type="EMBL" id="MBF9235330.1"/>
    </source>
</evidence>
<sequence>MGEKIVVIGAGVVGAAVAAAAARRGADVTVISRDRLGSGTSSASFAWLNALQKYPREYIDMNVQGMRMHAEYAAWHNSAPWYYPGGNVEWTMSGKETEAQSQVLKEMQSFGYDGRWITADELMHLEPEIDPTVLSGAHIVFYPQEGWIDAPVLVARLLADARADGARVVVPVEVTGFTFDGARITHVRLSDGTSLEADVVVNCGGPVANDVAALAGFSIPLLQEQVGVQVYTAPCAVNVRRVIHAPGLSLRADGGGRFCLHNHGIDREINKHDGLDDKVGRDANGRYIFDLAAATPLLERAAAVFPGMKGVTAEASRIGMRPIPIDRKPVIGFMDRTTNFYSAVMHSGVTQCLWVGELVAREVVDDTECDELRTFRVARFGNTQPAAASA</sequence>
<organism evidence="3 4">
    <name type="scientific">Microvirga alba</name>
    <dbReference type="NCBI Taxonomy" id="2791025"/>
    <lineage>
        <taxon>Bacteria</taxon>
        <taxon>Pseudomonadati</taxon>
        <taxon>Pseudomonadota</taxon>
        <taxon>Alphaproteobacteria</taxon>
        <taxon>Hyphomicrobiales</taxon>
        <taxon>Methylobacteriaceae</taxon>
        <taxon>Microvirga</taxon>
    </lineage>
</organism>
<dbReference type="Proteomes" id="UP000599312">
    <property type="component" value="Unassembled WGS sequence"/>
</dbReference>
<dbReference type="Pfam" id="PF01266">
    <property type="entry name" value="DAO"/>
    <property type="match status" value="1"/>
</dbReference>
<dbReference type="InterPro" id="IPR036188">
    <property type="entry name" value="FAD/NAD-bd_sf"/>
</dbReference>
<dbReference type="GO" id="GO:0016491">
    <property type="term" value="F:oxidoreductase activity"/>
    <property type="evidence" value="ECO:0007669"/>
    <property type="project" value="UniProtKB-KW"/>
</dbReference>
<accession>A0A931BWW7</accession>
<proteinExistence type="predicted"/>
<dbReference type="AlphaFoldDB" id="A0A931BWW7"/>
<evidence type="ECO:0000256" key="1">
    <source>
        <dbReference type="ARBA" id="ARBA00023002"/>
    </source>
</evidence>
<dbReference type="SUPFAM" id="SSF51905">
    <property type="entry name" value="FAD/NAD(P)-binding domain"/>
    <property type="match status" value="1"/>
</dbReference>
<evidence type="ECO:0000259" key="2">
    <source>
        <dbReference type="Pfam" id="PF01266"/>
    </source>
</evidence>